<proteinExistence type="predicted"/>
<reference evidence="1 2" key="1">
    <citation type="submission" date="2016-05" db="EMBL/GenBank/DDBJ databases">
        <title>Genome sequence of Pseudomonas stutzeri 273 and identification of the exopolysaccharide biosynthesis locus.</title>
        <authorList>
            <person name="Wu S."/>
            <person name="Sun C."/>
        </authorList>
    </citation>
    <scope>NUCLEOTIDE SEQUENCE [LARGE SCALE GENOMIC DNA]</scope>
    <source>
        <strain evidence="1 2">273</strain>
    </source>
</reference>
<evidence type="ECO:0000313" key="2">
    <source>
        <dbReference type="Proteomes" id="UP000077787"/>
    </source>
</evidence>
<dbReference type="OrthoDB" id="195194at2"/>
<dbReference type="EMBL" id="CP015641">
    <property type="protein sequence ID" value="ANF23957.1"/>
    <property type="molecule type" value="Genomic_DNA"/>
</dbReference>
<dbReference type="Pfam" id="PF10052">
    <property type="entry name" value="DUF2288"/>
    <property type="match status" value="1"/>
</dbReference>
<name>A0A172WKL9_STUST</name>
<dbReference type="InterPro" id="IPR018741">
    <property type="entry name" value="DUF2288"/>
</dbReference>
<sequence length="105" mass="11560">MSEDSSTLYAKLLGETASITWQELQPFFARGALLRVASDFDLIAAAQAVAEDDRGKVTAWLAEGHLGKLEAEQAQDWLERDPSLWAVVVAPWVLVQERAAKPSLH</sequence>
<dbReference type="AlphaFoldDB" id="A0A172WKL9"/>
<gene>
    <name evidence="1" type="ORF">PS273GM_01745</name>
</gene>
<organism evidence="1 2">
    <name type="scientific">Stutzerimonas stutzeri</name>
    <name type="common">Pseudomonas stutzeri</name>
    <dbReference type="NCBI Taxonomy" id="316"/>
    <lineage>
        <taxon>Bacteria</taxon>
        <taxon>Pseudomonadati</taxon>
        <taxon>Pseudomonadota</taxon>
        <taxon>Gammaproteobacteria</taxon>
        <taxon>Pseudomonadales</taxon>
        <taxon>Pseudomonadaceae</taxon>
        <taxon>Stutzerimonas</taxon>
    </lineage>
</organism>
<dbReference type="Proteomes" id="UP000077787">
    <property type="component" value="Chromosome"/>
</dbReference>
<protein>
    <recommendedName>
        <fullName evidence="3">DUF2288 domain-containing protein</fullName>
    </recommendedName>
</protein>
<dbReference type="RefSeq" id="WP_064480423.1">
    <property type="nucleotide sequence ID" value="NZ_CP015641.1"/>
</dbReference>
<evidence type="ECO:0000313" key="1">
    <source>
        <dbReference type="EMBL" id="ANF23957.1"/>
    </source>
</evidence>
<accession>A0A172WKL9</accession>
<evidence type="ECO:0008006" key="3">
    <source>
        <dbReference type="Google" id="ProtNLM"/>
    </source>
</evidence>